<name>A0ABW5J7D3_9BACT</name>
<evidence type="ECO:0000259" key="1">
    <source>
        <dbReference type="Pfam" id="PF00144"/>
    </source>
</evidence>
<protein>
    <submittedName>
        <fullName evidence="2">Serine hydrolase domain-containing protein</fullName>
        <ecNumber evidence="2">3.-.-.-</ecNumber>
    </submittedName>
</protein>
<dbReference type="Pfam" id="PF00144">
    <property type="entry name" value="Beta-lactamase"/>
    <property type="match status" value="1"/>
</dbReference>
<dbReference type="RefSeq" id="WP_340234912.1">
    <property type="nucleotide sequence ID" value="NZ_JBBEWC010000003.1"/>
</dbReference>
<dbReference type="EMBL" id="JBHULC010000008">
    <property type="protein sequence ID" value="MFD2521044.1"/>
    <property type="molecule type" value="Genomic_DNA"/>
</dbReference>
<dbReference type="Gene3D" id="3.40.710.10">
    <property type="entry name" value="DD-peptidase/beta-lactamase superfamily"/>
    <property type="match status" value="1"/>
</dbReference>
<evidence type="ECO:0000313" key="3">
    <source>
        <dbReference type="Proteomes" id="UP001597510"/>
    </source>
</evidence>
<dbReference type="PANTHER" id="PTHR43283">
    <property type="entry name" value="BETA-LACTAMASE-RELATED"/>
    <property type="match status" value="1"/>
</dbReference>
<dbReference type="InterPro" id="IPR012338">
    <property type="entry name" value="Beta-lactam/transpept-like"/>
</dbReference>
<proteinExistence type="predicted"/>
<dbReference type="EC" id="3.-.-.-" evidence="2"/>
<keyword evidence="2" id="KW-0378">Hydrolase</keyword>
<dbReference type="Proteomes" id="UP001597510">
    <property type="component" value="Unassembled WGS sequence"/>
</dbReference>
<organism evidence="2 3">
    <name type="scientific">Emticicia soli</name>
    <dbReference type="NCBI Taxonomy" id="2027878"/>
    <lineage>
        <taxon>Bacteria</taxon>
        <taxon>Pseudomonadati</taxon>
        <taxon>Bacteroidota</taxon>
        <taxon>Cytophagia</taxon>
        <taxon>Cytophagales</taxon>
        <taxon>Leadbetterellaceae</taxon>
        <taxon>Emticicia</taxon>
    </lineage>
</organism>
<sequence>MLKKTAVAIAAIIILLFGLLFLAPFEHIRNYLSWGKHSIFDFRTHPTRVVENGDAPQPWPLDSAYNQLQIPDSLLAQIDSNNTHAFLVIQNGKLLYERYWDDYKKDSISGSFSAAKSIISMLVGIGVGEGKIKSVDEPVGNYVPHFKEGDLAKVRIKDLLTMSSGSNYKESDQSYLGLSAKMYYADDLEYVVDLMEPKEAPGLSWEYRSGDTQVLGFVVEKAFGKNISTLVSEYFMKPMGAERDALWLLDGERKHEKAFCCFNGISRDYARFGELMLTDGNWKGKQIVPEQYMKEALKPATYLKDPTEGGKAVDYYGYQFWILNHRGMAIPSMNGLFGQYVFAIKEKNAIVVRLGETKVVKPIHHFQPENFTYIDAALSILK</sequence>
<accession>A0ABW5J7D3</accession>
<gene>
    <name evidence="2" type="ORF">ACFSR2_09130</name>
</gene>
<keyword evidence="3" id="KW-1185">Reference proteome</keyword>
<dbReference type="GO" id="GO:0016787">
    <property type="term" value="F:hydrolase activity"/>
    <property type="evidence" value="ECO:0007669"/>
    <property type="project" value="UniProtKB-KW"/>
</dbReference>
<reference evidence="3" key="1">
    <citation type="journal article" date="2019" name="Int. J. Syst. Evol. Microbiol.">
        <title>The Global Catalogue of Microorganisms (GCM) 10K type strain sequencing project: providing services to taxonomists for standard genome sequencing and annotation.</title>
        <authorList>
            <consortium name="The Broad Institute Genomics Platform"/>
            <consortium name="The Broad Institute Genome Sequencing Center for Infectious Disease"/>
            <person name="Wu L."/>
            <person name="Ma J."/>
        </authorList>
    </citation>
    <scope>NUCLEOTIDE SEQUENCE [LARGE SCALE GENOMIC DNA]</scope>
    <source>
        <strain evidence="3">KCTC 52344</strain>
    </source>
</reference>
<dbReference type="PANTHER" id="PTHR43283:SF7">
    <property type="entry name" value="BETA-LACTAMASE-RELATED DOMAIN-CONTAINING PROTEIN"/>
    <property type="match status" value="1"/>
</dbReference>
<comment type="caution">
    <text evidence="2">The sequence shown here is derived from an EMBL/GenBank/DDBJ whole genome shotgun (WGS) entry which is preliminary data.</text>
</comment>
<feature type="domain" description="Beta-lactamase-related" evidence="1">
    <location>
        <begin position="85"/>
        <end position="354"/>
    </location>
</feature>
<dbReference type="InterPro" id="IPR001466">
    <property type="entry name" value="Beta-lactam-related"/>
</dbReference>
<dbReference type="InterPro" id="IPR050789">
    <property type="entry name" value="Diverse_Enzym_Activities"/>
</dbReference>
<evidence type="ECO:0000313" key="2">
    <source>
        <dbReference type="EMBL" id="MFD2521044.1"/>
    </source>
</evidence>
<dbReference type="SUPFAM" id="SSF56601">
    <property type="entry name" value="beta-lactamase/transpeptidase-like"/>
    <property type="match status" value="1"/>
</dbReference>